<dbReference type="InterPro" id="IPR052552">
    <property type="entry name" value="YeaO-like"/>
</dbReference>
<evidence type="ECO:0000313" key="1">
    <source>
        <dbReference type="EMBL" id="MBB6119785.1"/>
    </source>
</evidence>
<evidence type="ECO:0000313" key="2">
    <source>
        <dbReference type="Proteomes" id="UP000536604"/>
    </source>
</evidence>
<dbReference type="EMBL" id="JACHJO010000004">
    <property type="protein sequence ID" value="MBB6119785.1"/>
    <property type="molecule type" value="Genomic_DNA"/>
</dbReference>
<gene>
    <name evidence="1" type="ORF">FHS13_001734</name>
</gene>
<dbReference type="PANTHER" id="PTHR36849">
    <property type="entry name" value="CYTOPLASMIC PROTEIN-RELATED"/>
    <property type="match status" value="1"/>
</dbReference>
<proteinExistence type="predicted"/>
<accession>A0A841IT91</accession>
<sequence length="133" mass="14981">MSHTVHVERVYDEVRRREGSRGSGPPGPRFLVDRVWPRGVRKDTLEGVEWVREAAPSSELRAWFGHDPRRFEEFAERYRAELDARPEGLEPLLAAGREGPFTLLYAAKDTEHNHAVVLCAYLEEALAGGNGGN</sequence>
<organism evidence="1 2">
    <name type="scientific">Nocardiopsis algeriensis</name>
    <dbReference type="NCBI Taxonomy" id="1478215"/>
    <lineage>
        <taxon>Bacteria</taxon>
        <taxon>Bacillati</taxon>
        <taxon>Actinomycetota</taxon>
        <taxon>Actinomycetes</taxon>
        <taxon>Streptosporangiales</taxon>
        <taxon>Nocardiopsidaceae</taxon>
        <taxon>Nocardiopsis</taxon>
    </lineage>
</organism>
<protein>
    <submittedName>
        <fullName evidence="1">Uncharacterized protein YeaO (DUF488 family)</fullName>
    </submittedName>
</protein>
<dbReference type="Proteomes" id="UP000536604">
    <property type="component" value="Unassembled WGS sequence"/>
</dbReference>
<reference evidence="1 2" key="1">
    <citation type="submission" date="2020-08" db="EMBL/GenBank/DDBJ databases">
        <title>Genomic Encyclopedia of Type Strains, Phase III (KMG-III): the genomes of soil and plant-associated and newly described type strains.</title>
        <authorList>
            <person name="Whitman W."/>
        </authorList>
    </citation>
    <scope>NUCLEOTIDE SEQUENCE [LARGE SCALE GENOMIC DNA]</scope>
    <source>
        <strain evidence="1 2">CECT 8712</strain>
    </source>
</reference>
<keyword evidence="2" id="KW-1185">Reference proteome</keyword>
<dbReference type="PANTHER" id="PTHR36849:SF1">
    <property type="entry name" value="CYTOPLASMIC PROTEIN"/>
    <property type="match status" value="1"/>
</dbReference>
<dbReference type="Pfam" id="PF22752">
    <property type="entry name" value="DUF488-N3i"/>
    <property type="match status" value="1"/>
</dbReference>
<dbReference type="AlphaFoldDB" id="A0A841IT91"/>
<comment type="caution">
    <text evidence="1">The sequence shown here is derived from an EMBL/GenBank/DDBJ whole genome shotgun (WGS) entry which is preliminary data.</text>
</comment>
<name>A0A841IT91_9ACTN</name>
<dbReference type="RefSeq" id="WP_184290168.1">
    <property type="nucleotide sequence ID" value="NZ_JACHJO010000004.1"/>
</dbReference>